<protein>
    <submittedName>
        <fullName evidence="1">PPOX2 protein</fullName>
    </submittedName>
</protein>
<feature type="non-terminal residue" evidence="1">
    <location>
        <position position="1"/>
    </location>
</feature>
<name>A0A812LDD8_9DINO</name>
<gene>
    <name evidence="1" type="primary">PPOX2</name>
    <name evidence="1" type="ORF">SNAT2548_LOCUS11000</name>
</gene>
<sequence length="53" mass="5887">HLTSFEEPSWRFPISPLAKRMSTTPGSRLFIYTGVPYVPDQAACEVTASEADQ</sequence>
<proteinExistence type="predicted"/>
<feature type="non-terminal residue" evidence="1">
    <location>
        <position position="53"/>
    </location>
</feature>
<dbReference type="EMBL" id="CAJNDS010000957">
    <property type="protein sequence ID" value="CAE7241903.1"/>
    <property type="molecule type" value="Genomic_DNA"/>
</dbReference>
<organism evidence="1 2">
    <name type="scientific">Symbiodinium natans</name>
    <dbReference type="NCBI Taxonomy" id="878477"/>
    <lineage>
        <taxon>Eukaryota</taxon>
        <taxon>Sar</taxon>
        <taxon>Alveolata</taxon>
        <taxon>Dinophyceae</taxon>
        <taxon>Suessiales</taxon>
        <taxon>Symbiodiniaceae</taxon>
        <taxon>Symbiodinium</taxon>
    </lineage>
</organism>
<accession>A0A812LDD8</accession>
<comment type="caution">
    <text evidence="1">The sequence shown here is derived from an EMBL/GenBank/DDBJ whole genome shotgun (WGS) entry which is preliminary data.</text>
</comment>
<evidence type="ECO:0000313" key="1">
    <source>
        <dbReference type="EMBL" id="CAE7241903.1"/>
    </source>
</evidence>
<reference evidence="1" key="1">
    <citation type="submission" date="2021-02" db="EMBL/GenBank/DDBJ databases">
        <authorList>
            <person name="Dougan E. K."/>
            <person name="Rhodes N."/>
            <person name="Thang M."/>
            <person name="Chan C."/>
        </authorList>
    </citation>
    <scope>NUCLEOTIDE SEQUENCE</scope>
</reference>
<dbReference type="AlphaFoldDB" id="A0A812LDD8"/>
<evidence type="ECO:0000313" key="2">
    <source>
        <dbReference type="Proteomes" id="UP000604046"/>
    </source>
</evidence>
<dbReference type="Proteomes" id="UP000604046">
    <property type="component" value="Unassembled WGS sequence"/>
</dbReference>
<keyword evidence="2" id="KW-1185">Reference proteome</keyword>